<dbReference type="PANTHER" id="PTHR38032">
    <property type="entry name" value="POLYMERASE-RELATED"/>
    <property type="match status" value="1"/>
</dbReference>
<proteinExistence type="predicted"/>
<dbReference type="Pfam" id="PF20250">
    <property type="entry name" value="FapA_N"/>
    <property type="match status" value="1"/>
</dbReference>
<feature type="region of interest" description="Disordered" evidence="2">
    <location>
        <begin position="115"/>
        <end position="140"/>
    </location>
</feature>
<dbReference type="RefSeq" id="WP_168004613.1">
    <property type="nucleotide sequence ID" value="NZ_JAATHJ010000002.1"/>
</dbReference>
<reference evidence="4 5" key="1">
    <citation type="submission" date="2020-03" db="EMBL/GenBank/DDBJ databases">
        <title>Assessment of the enzymatic potential of alkaline-tolerant lipase obtained from Bacillus luteus H11 (technogenic soil) for the bioremediation of saline soils contaminated with petroleum substances.</title>
        <authorList>
            <person name="Kalwasinska A."/>
        </authorList>
    </citation>
    <scope>NUCLEOTIDE SEQUENCE [LARGE SCALE GENOMIC DNA]</scope>
    <source>
        <strain evidence="4 5">H11</strain>
    </source>
</reference>
<feature type="domain" description="Flagellar Assembly Protein A N-terminal region" evidence="3">
    <location>
        <begin position="30"/>
        <end position="172"/>
    </location>
</feature>
<dbReference type="InterPro" id="IPR005646">
    <property type="entry name" value="FapA"/>
</dbReference>
<sequence length="444" mass="47530">MEQLEGTKIIIAFGDMQAFIRPGAQGIPAGVPVDQLEKILHENGVVFGISADALKRIHSTGCESEVEVAVGKKPVNGSDAYMKLPDRKVKEQEKLGKVNLRHVTDIWMAEKGDEVGEKVPPAPGSAGTTVTGNTVEPRPGKDFKLRAGKNTVLSEDGIRVVAAADGQISVDRRLVHINPVYEVHGDLDMRTGNIMFNGNVVIQGSVPSGFRIEAKGDVYIHGAVEAAFIKSGGSVYIKYGVNGSGNGTVFADKDIEASFLNEADVTALGSVYIKKEVLHSRVEAGTCFECTQGAGLVSGGTVSAGASATMNVLGNRMYTKTDVYCGISARVTAQRARYEQQLAENKKKLKQLVLIRQTSAAPSEKIEAAMRESAQLIRLAEDRLGALENDDEGGSIAVLKTVYPNVTFHAGKYSRTVQAESGGICVRLQDGELSSDYIQHPVQR</sequence>
<gene>
    <name evidence="4" type="ORF">HCN83_01850</name>
</gene>
<dbReference type="InterPro" id="IPR046866">
    <property type="entry name" value="FapA_N"/>
</dbReference>
<accession>A0A969PLD5</accession>
<dbReference type="Proteomes" id="UP000752012">
    <property type="component" value="Unassembled WGS sequence"/>
</dbReference>
<dbReference type="GO" id="GO:0000902">
    <property type="term" value="P:cell morphogenesis"/>
    <property type="evidence" value="ECO:0007669"/>
    <property type="project" value="InterPro"/>
</dbReference>
<evidence type="ECO:0000256" key="1">
    <source>
        <dbReference type="SAM" id="Coils"/>
    </source>
</evidence>
<keyword evidence="5" id="KW-1185">Reference proteome</keyword>
<evidence type="ECO:0000313" key="5">
    <source>
        <dbReference type="Proteomes" id="UP000752012"/>
    </source>
</evidence>
<keyword evidence="1" id="KW-0175">Coiled coil</keyword>
<name>A0A969PLD5_9BACI</name>
<evidence type="ECO:0000259" key="3">
    <source>
        <dbReference type="Pfam" id="PF20250"/>
    </source>
</evidence>
<dbReference type="AlphaFoldDB" id="A0A969PLD5"/>
<dbReference type="Pfam" id="PF03961">
    <property type="entry name" value="FapA"/>
    <property type="match status" value="1"/>
</dbReference>
<dbReference type="EMBL" id="JAATHJ010000002">
    <property type="protein sequence ID" value="NJP36326.1"/>
    <property type="molecule type" value="Genomic_DNA"/>
</dbReference>
<comment type="caution">
    <text evidence="4">The sequence shown here is derived from an EMBL/GenBank/DDBJ whole genome shotgun (WGS) entry which is preliminary data.</text>
</comment>
<protein>
    <submittedName>
        <fullName evidence="4">DUF342 domain-containing protein</fullName>
    </submittedName>
</protein>
<evidence type="ECO:0000313" key="4">
    <source>
        <dbReference type="EMBL" id="NJP36326.1"/>
    </source>
</evidence>
<dbReference type="PANTHER" id="PTHR38032:SF1">
    <property type="entry name" value="RNA-BINDING PROTEIN KHPB N-TERMINAL DOMAIN-CONTAINING PROTEIN"/>
    <property type="match status" value="1"/>
</dbReference>
<evidence type="ECO:0000256" key="2">
    <source>
        <dbReference type="SAM" id="MobiDB-lite"/>
    </source>
</evidence>
<feature type="coiled-coil region" evidence="1">
    <location>
        <begin position="328"/>
        <end position="390"/>
    </location>
</feature>
<organism evidence="4 5">
    <name type="scientific">Alkalicoccus luteus</name>
    <dbReference type="NCBI Taxonomy" id="1237094"/>
    <lineage>
        <taxon>Bacteria</taxon>
        <taxon>Bacillati</taxon>
        <taxon>Bacillota</taxon>
        <taxon>Bacilli</taxon>
        <taxon>Bacillales</taxon>
        <taxon>Bacillaceae</taxon>
        <taxon>Alkalicoccus</taxon>
    </lineage>
</organism>
<dbReference type="InterPro" id="IPR036145">
    <property type="entry name" value="MinC_C_sf"/>
</dbReference>
<dbReference type="InterPro" id="IPR046865">
    <property type="entry name" value="FapA_b_solenoid"/>
</dbReference>
<dbReference type="SUPFAM" id="SSF63848">
    <property type="entry name" value="Cell-division inhibitor MinC, C-terminal domain"/>
    <property type="match status" value="1"/>
</dbReference>